<dbReference type="CDD" id="cd12830">
    <property type="entry name" value="MtCorA-like"/>
    <property type="match status" value="1"/>
</dbReference>
<dbReference type="RefSeq" id="WP_012867089.1">
    <property type="nucleotide sequence ID" value="NC_013521.1"/>
</dbReference>
<dbReference type="Pfam" id="PF01544">
    <property type="entry name" value="CorA"/>
    <property type="match status" value="1"/>
</dbReference>
<keyword evidence="7 13" id="KW-1133">Transmembrane helix</keyword>
<keyword evidence="6" id="KW-0460">Magnesium</keyword>
<keyword evidence="4" id="KW-1003">Cell membrane</keyword>
<keyword evidence="3" id="KW-0813">Transport</keyword>
<comment type="function">
    <text evidence="11">Mediates influx of magnesium ions. Alternates between open and closed states. Activated by low cytoplasmic Mg(2+) levels. Inactive when cytoplasmic Mg(2+) levels are high.</text>
</comment>
<organism evidence="14 15">
    <name type="scientific">Sanguibacter keddieii (strain ATCC 51767 / DSM 10542 / NCFB 3025 / ST-74)</name>
    <dbReference type="NCBI Taxonomy" id="446469"/>
    <lineage>
        <taxon>Bacteria</taxon>
        <taxon>Bacillati</taxon>
        <taxon>Actinomycetota</taxon>
        <taxon>Actinomycetes</taxon>
        <taxon>Micrococcales</taxon>
        <taxon>Sanguibacteraceae</taxon>
        <taxon>Sanguibacter</taxon>
    </lineage>
</organism>
<dbReference type="InterPro" id="IPR045861">
    <property type="entry name" value="CorA_cytoplasmic_dom"/>
</dbReference>
<keyword evidence="8" id="KW-0406">Ion transport</keyword>
<dbReference type="eggNOG" id="COG0598">
    <property type="taxonomic scope" value="Bacteria"/>
</dbReference>
<dbReference type="Gene3D" id="1.20.58.340">
    <property type="entry name" value="Magnesium transport protein CorA, transmembrane region"/>
    <property type="match status" value="2"/>
</dbReference>
<dbReference type="InterPro" id="IPR002523">
    <property type="entry name" value="MgTranspt_CorA/ZnTranspt_ZntB"/>
</dbReference>
<evidence type="ECO:0000256" key="12">
    <source>
        <dbReference type="SAM" id="MobiDB-lite"/>
    </source>
</evidence>
<dbReference type="SUPFAM" id="SSF143865">
    <property type="entry name" value="CorA soluble domain-like"/>
    <property type="match status" value="1"/>
</dbReference>
<keyword evidence="5 13" id="KW-0812">Transmembrane</keyword>
<feature type="compositionally biased region" description="Basic and acidic residues" evidence="12">
    <location>
        <begin position="1"/>
        <end position="16"/>
    </location>
</feature>
<feature type="transmembrane region" description="Helical" evidence="13">
    <location>
        <begin position="291"/>
        <end position="310"/>
    </location>
</feature>
<dbReference type="GO" id="GO:0050897">
    <property type="term" value="F:cobalt ion binding"/>
    <property type="evidence" value="ECO:0007669"/>
    <property type="project" value="TreeGrafter"/>
</dbReference>
<name>D1BHV0_SANKS</name>
<dbReference type="EMBL" id="CP001819">
    <property type="protein sequence ID" value="ACZ22020.1"/>
    <property type="molecule type" value="Genomic_DNA"/>
</dbReference>
<evidence type="ECO:0000313" key="15">
    <source>
        <dbReference type="Proteomes" id="UP000000322"/>
    </source>
</evidence>
<dbReference type="FunFam" id="1.20.58.340:FF:000004">
    <property type="entry name" value="Magnesium transport protein CorA"/>
    <property type="match status" value="1"/>
</dbReference>
<feature type="compositionally biased region" description="Low complexity" evidence="12">
    <location>
        <begin position="28"/>
        <end position="46"/>
    </location>
</feature>
<evidence type="ECO:0000313" key="14">
    <source>
        <dbReference type="EMBL" id="ACZ22020.1"/>
    </source>
</evidence>
<dbReference type="HOGENOM" id="CLU_007127_0_2_11"/>
<keyword evidence="15" id="KW-1185">Reference proteome</keyword>
<feature type="transmembrane region" description="Helical" evidence="13">
    <location>
        <begin position="322"/>
        <end position="342"/>
    </location>
</feature>
<evidence type="ECO:0000256" key="9">
    <source>
        <dbReference type="ARBA" id="ARBA00023136"/>
    </source>
</evidence>
<comment type="subcellular location">
    <subcellularLocation>
        <location evidence="1">Cell membrane</location>
        <topology evidence="1">Multi-pass membrane protein</topology>
    </subcellularLocation>
</comment>
<evidence type="ECO:0000256" key="3">
    <source>
        <dbReference type="ARBA" id="ARBA00022448"/>
    </source>
</evidence>
<dbReference type="GO" id="GO:0015095">
    <property type="term" value="F:magnesium ion transmembrane transporter activity"/>
    <property type="evidence" value="ECO:0007669"/>
    <property type="project" value="TreeGrafter"/>
</dbReference>
<reference evidence="14 15" key="1">
    <citation type="journal article" date="2009" name="Stand. Genomic Sci.">
        <title>Complete genome sequence of Sanguibacter keddieii type strain (ST-74).</title>
        <authorList>
            <person name="Ivanova N."/>
            <person name="Sikorski J."/>
            <person name="Sims D."/>
            <person name="Brettin T."/>
            <person name="Detter J.C."/>
            <person name="Han C."/>
            <person name="Lapidus A."/>
            <person name="Copeland A."/>
            <person name="Glavina Del Rio T."/>
            <person name="Nolan M."/>
            <person name="Chen F."/>
            <person name="Lucas S."/>
            <person name="Tice H."/>
            <person name="Cheng J.F."/>
            <person name="Bruce D."/>
            <person name="Goodwin L."/>
            <person name="Pitluck S."/>
            <person name="Pati A."/>
            <person name="Mavromatis K."/>
            <person name="Chen A."/>
            <person name="Palaniappan K."/>
            <person name="D'haeseleer P."/>
            <person name="Chain P."/>
            <person name="Bristow J."/>
            <person name="Eisen J.A."/>
            <person name="Markowitz V."/>
            <person name="Hugenholtz P."/>
            <person name="Goker M."/>
            <person name="Pukall R."/>
            <person name="Klenk H.P."/>
            <person name="Kyrpides N.C."/>
        </authorList>
    </citation>
    <scope>NUCLEOTIDE SEQUENCE [LARGE SCALE GENOMIC DNA]</scope>
    <source>
        <strain evidence="15">ATCC 51767 / DSM 10542 / NCFB 3025 / ST-74</strain>
    </source>
</reference>
<gene>
    <name evidence="14" type="ordered locus">Sked_20980</name>
</gene>
<dbReference type="KEGG" id="ske:Sked_20980"/>
<evidence type="ECO:0000256" key="2">
    <source>
        <dbReference type="ARBA" id="ARBA00009765"/>
    </source>
</evidence>
<dbReference type="GO" id="GO:0015087">
    <property type="term" value="F:cobalt ion transmembrane transporter activity"/>
    <property type="evidence" value="ECO:0007669"/>
    <property type="project" value="TreeGrafter"/>
</dbReference>
<accession>D1BHV0</accession>
<dbReference type="SUPFAM" id="SSF144083">
    <property type="entry name" value="Magnesium transport protein CorA, transmembrane region"/>
    <property type="match status" value="1"/>
</dbReference>
<evidence type="ECO:0000256" key="13">
    <source>
        <dbReference type="SAM" id="Phobius"/>
    </source>
</evidence>
<feature type="region of interest" description="Disordered" evidence="12">
    <location>
        <begin position="1"/>
        <end position="46"/>
    </location>
</feature>
<keyword evidence="9 13" id="KW-0472">Membrane</keyword>
<evidence type="ECO:0000256" key="8">
    <source>
        <dbReference type="ARBA" id="ARBA00023065"/>
    </source>
</evidence>
<evidence type="ECO:0000256" key="11">
    <source>
        <dbReference type="ARBA" id="ARBA00045497"/>
    </source>
</evidence>
<dbReference type="PANTHER" id="PTHR46494">
    <property type="entry name" value="CORA FAMILY METAL ION TRANSPORTER (EUROFUNG)"/>
    <property type="match status" value="1"/>
</dbReference>
<protein>
    <submittedName>
        <fullName evidence="14">Mg2+/Co2+ transporter</fullName>
    </submittedName>
</protein>
<evidence type="ECO:0000256" key="4">
    <source>
        <dbReference type="ARBA" id="ARBA00022475"/>
    </source>
</evidence>
<dbReference type="InterPro" id="IPR045863">
    <property type="entry name" value="CorA_TM1_TM2"/>
</dbReference>
<dbReference type="Proteomes" id="UP000000322">
    <property type="component" value="Chromosome"/>
</dbReference>
<dbReference type="GO" id="GO:0000287">
    <property type="term" value="F:magnesium ion binding"/>
    <property type="evidence" value="ECO:0007669"/>
    <property type="project" value="TreeGrafter"/>
</dbReference>
<evidence type="ECO:0000256" key="7">
    <source>
        <dbReference type="ARBA" id="ARBA00022989"/>
    </source>
</evidence>
<evidence type="ECO:0000256" key="5">
    <source>
        <dbReference type="ARBA" id="ARBA00022692"/>
    </source>
</evidence>
<evidence type="ECO:0000256" key="6">
    <source>
        <dbReference type="ARBA" id="ARBA00022842"/>
    </source>
</evidence>
<comment type="catalytic activity">
    <reaction evidence="10">
        <text>Mg(2+)(in) = Mg(2+)(out)</text>
        <dbReference type="Rhea" id="RHEA:29827"/>
        <dbReference type="ChEBI" id="CHEBI:18420"/>
    </reaction>
</comment>
<proteinExistence type="inferred from homology"/>
<dbReference type="AlphaFoldDB" id="D1BHV0"/>
<evidence type="ECO:0000256" key="1">
    <source>
        <dbReference type="ARBA" id="ARBA00004651"/>
    </source>
</evidence>
<evidence type="ECO:0000256" key="10">
    <source>
        <dbReference type="ARBA" id="ARBA00034269"/>
    </source>
</evidence>
<sequence length="348" mass="37549">MTTEEHSVTVRRTVERVDDEWHDLGSEAGTPPAVGGAGSAAAAGAAGSSRPEARWFVVDDGADVLDAAEERGGDVSEVRARLARTSHGPSSAAPRVVRVNDHALYVVVPTAAYDDEQVTTGRLVLFATGTMLFSAESGTAGITEKVAEKLAEHRAFKGAGALPALAAMLVELLAGASDVELALGDAVAHLEQVAFELDEDPLPRLYNLKREISEARRALLPLSVELPDLGDDRTTTATESLRLDRQLLERLTTHAERIDQHLESHDRLLSDMLTVRLSLVSVRQNEDMRKISAWAAIAAVPTLVAGIYGMNFEHMPELSWTWGYPGVLVAMVGICLGLHRAFRHNGWL</sequence>
<dbReference type="GO" id="GO:0005886">
    <property type="term" value="C:plasma membrane"/>
    <property type="evidence" value="ECO:0007669"/>
    <property type="project" value="UniProtKB-SubCell"/>
</dbReference>
<dbReference type="PANTHER" id="PTHR46494:SF1">
    <property type="entry name" value="CORA FAMILY METAL ION TRANSPORTER (EUROFUNG)"/>
    <property type="match status" value="1"/>
</dbReference>
<comment type="similarity">
    <text evidence="2">Belongs to the CorA metal ion transporter (MIT) (TC 1.A.35) family.</text>
</comment>